<comment type="caution">
    <text evidence="5">The sequence shown here is derived from an EMBL/GenBank/DDBJ whole genome shotgun (WGS) entry which is preliminary data.</text>
</comment>
<dbReference type="InterPro" id="IPR058775">
    <property type="entry name" value="DUF8054_M"/>
</dbReference>
<dbReference type="InterPro" id="IPR058675">
    <property type="entry name" value="DUF8054_C"/>
</dbReference>
<feature type="transmembrane region" description="Helical" evidence="1">
    <location>
        <begin position="21"/>
        <end position="41"/>
    </location>
</feature>
<dbReference type="Pfam" id="PF26238">
    <property type="entry name" value="DUF8054_M"/>
    <property type="match status" value="1"/>
</dbReference>
<evidence type="ECO:0000259" key="2">
    <source>
        <dbReference type="Pfam" id="PF26236"/>
    </source>
</evidence>
<evidence type="ECO:0000313" key="5">
    <source>
        <dbReference type="EMBL" id="GGN86949.1"/>
    </source>
</evidence>
<proteinExistence type="predicted"/>
<dbReference type="Proteomes" id="UP000605784">
    <property type="component" value="Unassembled WGS sequence"/>
</dbReference>
<keyword evidence="1" id="KW-0472">Membrane</keyword>
<dbReference type="RefSeq" id="WP_188994269.1">
    <property type="nucleotide sequence ID" value="NZ_BMOU01000001.1"/>
</dbReference>
<dbReference type="InterPro" id="IPR058674">
    <property type="entry name" value="DUF8054_N"/>
</dbReference>
<feature type="domain" description="DUF8054" evidence="3">
    <location>
        <begin position="225"/>
        <end position="264"/>
    </location>
</feature>
<dbReference type="AlphaFoldDB" id="A0A830GH55"/>
<name>A0A830GH55_9EURY</name>
<reference evidence="5" key="1">
    <citation type="journal article" date="2014" name="Int. J. Syst. Evol. Microbiol.">
        <title>Complete genome sequence of Corynebacterium casei LMG S-19264T (=DSM 44701T), isolated from a smear-ripened cheese.</title>
        <authorList>
            <consortium name="US DOE Joint Genome Institute (JGI-PGF)"/>
            <person name="Walter F."/>
            <person name="Albersmeier A."/>
            <person name="Kalinowski J."/>
            <person name="Ruckert C."/>
        </authorList>
    </citation>
    <scope>NUCLEOTIDE SEQUENCE</scope>
    <source>
        <strain evidence="5">JCM 17820</strain>
    </source>
</reference>
<dbReference type="EMBL" id="BMOU01000001">
    <property type="protein sequence ID" value="GGN86949.1"/>
    <property type="molecule type" value="Genomic_DNA"/>
</dbReference>
<feature type="transmembrane region" description="Helical" evidence="1">
    <location>
        <begin position="47"/>
        <end position="70"/>
    </location>
</feature>
<reference evidence="5" key="2">
    <citation type="submission" date="2020-09" db="EMBL/GenBank/DDBJ databases">
        <authorList>
            <person name="Sun Q."/>
            <person name="Ohkuma M."/>
        </authorList>
    </citation>
    <scope>NUCLEOTIDE SEQUENCE</scope>
    <source>
        <strain evidence="5">JCM 17820</strain>
    </source>
</reference>
<evidence type="ECO:0000256" key="1">
    <source>
        <dbReference type="SAM" id="Phobius"/>
    </source>
</evidence>
<evidence type="ECO:0000259" key="4">
    <source>
        <dbReference type="Pfam" id="PF26238"/>
    </source>
</evidence>
<dbReference type="Pfam" id="PF26236">
    <property type="entry name" value="DUF8054_N"/>
    <property type="match status" value="1"/>
</dbReference>
<protein>
    <submittedName>
        <fullName evidence="5">Uncharacterized protein</fullName>
    </submittedName>
</protein>
<gene>
    <name evidence="5" type="ORF">GCM10009030_05110</name>
</gene>
<evidence type="ECO:0000259" key="3">
    <source>
        <dbReference type="Pfam" id="PF26237"/>
    </source>
</evidence>
<evidence type="ECO:0000313" key="6">
    <source>
        <dbReference type="Proteomes" id="UP000605784"/>
    </source>
</evidence>
<keyword evidence="6" id="KW-1185">Reference proteome</keyword>
<keyword evidence="1" id="KW-1133">Transmembrane helix</keyword>
<accession>A0A830GH55</accession>
<sequence length="268" mass="28695">MTVVDTLRRPEYTGANRCLPCTVVNSLVAAVLSILAAGVAVEVGATALAVPVALAVALPAAAAIYLRGYLVPGTPTLTKRYLPTRVLRLFGKHPTEQAHSPGPVSEIDVESVLLEVGAVEPCGDDLCLTEWYSEAWQDAVDNLDPDRATLLERLGVKASSVEFEEYGDAFRAYVDERHVGTWESRPAFEADVAAAAVLQERADDWDTLSVAQRGQVLNGLRLFVDTCPRCGGTPTFGTETVQSCCSEHEVAAVSCGDCEARLFESNPV</sequence>
<feature type="domain" description="DUF8054" evidence="4">
    <location>
        <begin position="108"/>
        <end position="222"/>
    </location>
</feature>
<keyword evidence="1" id="KW-0812">Transmembrane</keyword>
<feature type="domain" description="DUF8054" evidence="2">
    <location>
        <begin position="4"/>
        <end position="93"/>
    </location>
</feature>
<organism evidence="5 6">
    <name type="scientific">Haloarcula pellucida</name>
    <dbReference type="NCBI Taxonomy" id="1427151"/>
    <lineage>
        <taxon>Archaea</taxon>
        <taxon>Methanobacteriati</taxon>
        <taxon>Methanobacteriota</taxon>
        <taxon>Stenosarchaea group</taxon>
        <taxon>Halobacteria</taxon>
        <taxon>Halobacteriales</taxon>
        <taxon>Haloarculaceae</taxon>
        <taxon>Haloarcula</taxon>
    </lineage>
</organism>
<dbReference type="Pfam" id="PF26237">
    <property type="entry name" value="DUF8054_C"/>
    <property type="match status" value="1"/>
</dbReference>